<comment type="similarity">
    <text evidence="4">Belongs to the FADH(2)-utilizing monooxygenase family.</text>
</comment>
<dbReference type="PIRSF" id="PIRSF000331">
    <property type="entry name" value="HpaA_HpaB"/>
    <property type="match status" value="1"/>
</dbReference>
<dbReference type="PANTHER" id="PTHR36117:SF3">
    <property type="entry name" value="4-HYDROXYPHENYLACETATE 3-MONOOXYGENASE-RELATED"/>
    <property type="match status" value="1"/>
</dbReference>
<dbReference type="Gene3D" id="2.40.110.10">
    <property type="entry name" value="Butyryl-CoA Dehydrogenase, subunit A, domain 2"/>
    <property type="match status" value="1"/>
</dbReference>
<proteinExistence type="inferred from homology"/>
<reference evidence="9" key="1">
    <citation type="submission" date="2016-03" db="EMBL/GenBank/DDBJ databases">
        <title>Complete genome sequence of Solimmundus cernigliae, representing a novel lineage of polycyclic aromatic hydrocarbon degraders within the Gammaproteobacteria.</title>
        <authorList>
            <person name="Singleton D.R."/>
            <person name="Dickey A.N."/>
            <person name="Scholl E.H."/>
            <person name="Wright F.A."/>
            <person name="Aitken M.D."/>
        </authorList>
    </citation>
    <scope>NUCLEOTIDE SEQUENCE [LARGE SCALE GENOMIC DNA]</scope>
    <source>
        <strain evidence="9">TR3.2</strain>
    </source>
</reference>
<dbReference type="InterPro" id="IPR024674">
    <property type="entry name" value="HpaB/PvcC/4-BUDH_N"/>
</dbReference>
<sequence length="511" mass="57494">MTNQVRPYTGAEYLDSLRDGREIWIYGERVKDVTAHPAFRNPARMLARLYDALHDPAQGIAVPTDTGNGGITHPFFKVSRTREELIAARDAIVAWARLTYGWMGRSPDYKASFMVTLGFNPDYYAPYQDNARRWYVKNQERCPFLNHAIVNPPIDRQRPPEEVADVYVHCEQETDAGIIVSGAKVVATGSALTHYNFLGQYGPTPTNDPRYAISGMVKMDAPGVKLICRPSYAYQAEVMGSPFDYPLSSRLDENDAILVLDKVLIPWEDLFIYGDCEKAAQFLPASGWANRFAFHGCTRLAVKFDFITGLLMKAVELTGSRDYRGVQVAIGEALAWRHLFWSLSDAMCGMPEAGPNGAIQPNVQGALAYRVIATMAYPRLKELVENAVASGLIYLNSHAVDFKVPELRGYIDKYLRGSYGHDAEDRVKTMRLLWDAVGTEFAGRHELYERNYAGNHENIRLENLWIGQARGLDKELMAFAERCMGEYDLDGWTVADLINPTDVNLFMSKRP</sequence>
<keyword evidence="2 5" id="KW-0274">FAD</keyword>
<dbReference type="EMBL" id="CP014671">
    <property type="protein sequence ID" value="ANX04858.1"/>
    <property type="molecule type" value="Genomic_DNA"/>
</dbReference>
<protein>
    <submittedName>
        <fullName evidence="8">Pyoverdin chromophore biosynthetic protein pvcC</fullName>
    </submittedName>
</protein>
<keyword evidence="3" id="KW-0560">Oxidoreductase</keyword>
<dbReference type="PIRSF" id="PIRSF500125">
    <property type="entry name" value="4_HPA_large"/>
    <property type="match status" value="1"/>
</dbReference>
<dbReference type="PANTHER" id="PTHR36117">
    <property type="entry name" value="4-HYDROXYPHENYLACETATE 3-MONOOXYGENASE-RELATED"/>
    <property type="match status" value="1"/>
</dbReference>
<dbReference type="STRING" id="1810504.PG2T_12225"/>
<evidence type="ECO:0000259" key="6">
    <source>
        <dbReference type="Pfam" id="PF03241"/>
    </source>
</evidence>
<dbReference type="Gene3D" id="1.20.140.10">
    <property type="entry name" value="Butyryl-CoA Dehydrogenase, subunit A, domain 3"/>
    <property type="match status" value="1"/>
</dbReference>
<keyword evidence="1" id="KW-0285">Flavoprotein</keyword>
<dbReference type="AlphaFoldDB" id="A0A1B1YVZ0"/>
<feature type="domain" description="HpaB/PvcC/4-BUDH C-terminal" evidence="6">
    <location>
        <begin position="280"/>
        <end position="475"/>
    </location>
</feature>
<gene>
    <name evidence="8" type="ORF">PG2T_12225</name>
</gene>
<feature type="domain" description="HpaB/PvcC/4-BUDH N-terminal" evidence="7">
    <location>
        <begin position="9"/>
        <end position="272"/>
    </location>
</feature>
<dbReference type="InterPro" id="IPR024719">
    <property type="entry name" value="HpaB/PvcC/4-BUDH_C"/>
</dbReference>
<dbReference type="FunFam" id="2.40.110.10:FF:000026">
    <property type="entry name" value="4-hydroxyphenylacetate 3-monooxygenase oxygenase component"/>
    <property type="match status" value="1"/>
</dbReference>
<keyword evidence="9" id="KW-1185">Reference proteome</keyword>
<dbReference type="KEGG" id="gbi:PG2T_12225"/>
<dbReference type="InterPro" id="IPR024677">
    <property type="entry name" value="HpaB/PvcC"/>
</dbReference>
<evidence type="ECO:0000313" key="8">
    <source>
        <dbReference type="EMBL" id="ANX04858.1"/>
    </source>
</evidence>
<dbReference type="RefSeq" id="WP_068805904.1">
    <property type="nucleotide sequence ID" value="NZ_CP014671.1"/>
</dbReference>
<dbReference type="Gene3D" id="1.10.3140.10">
    <property type="entry name" value="4-hydroxybutyryl-coa dehydratase, domain 1"/>
    <property type="match status" value="1"/>
</dbReference>
<dbReference type="OrthoDB" id="7233724at2"/>
<evidence type="ECO:0000256" key="3">
    <source>
        <dbReference type="ARBA" id="ARBA00023002"/>
    </source>
</evidence>
<dbReference type="GO" id="GO:0016627">
    <property type="term" value="F:oxidoreductase activity, acting on the CH-CH group of donors"/>
    <property type="evidence" value="ECO:0007669"/>
    <property type="project" value="InterPro"/>
</dbReference>
<dbReference type="Proteomes" id="UP000092952">
    <property type="component" value="Chromosome"/>
</dbReference>
<dbReference type="SUPFAM" id="SSF56645">
    <property type="entry name" value="Acyl-CoA dehydrogenase NM domain-like"/>
    <property type="match status" value="1"/>
</dbReference>
<dbReference type="Pfam" id="PF03241">
    <property type="entry name" value="HpaB"/>
    <property type="match status" value="1"/>
</dbReference>
<name>A0A1B1YVZ0_9GAMM</name>
<dbReference type="SUPFAM" id="SSF47203">
    <property type="entry name" value="Acyl-CoA dehydrogenase C-terminal domain-like"/>
    <property type="match status" value="1"/>
</dbReference>
<accession>A0A1B1YVZ0</accession>
<evidence type="ECO:0000256" key="5">
    <source>
        <dbReference type="PIRSR" id="PIRSR000331-2"/>
    </source>
</evidence>
<organism evidence="8 9">
    <name type="scientific">Immundisolibacter cernigliae</name>
    <dbReference type="NCBI Taxonomy" id="1810504"/>
    <lineage>
        <taxon>Bacteria</taxon>
        <taxon>Pseudomonadati</taxon>
        <taxon>Pseudomonadota</taxon>
        <taxon>Gammaproteobacteria</taxon>
        <taxon>Immundisolibacterales</taxon>
        <taxon>Immundisolibacteraceae</taxon>
        <taxon>Immundisolibacter</taxon>
    </lineage>
</organism>
<evidence type="ECO:0000256" key="2">
    <source>
        <dbReference type="ARBA" id="ARBA00022827"/>
    </source>
</evidence>
<dbReference type="InterPro" id="IPR046373">
    <property type="entry name" value="Acyl-CoA_Oxase/DH_mid-dom_sf"/>
</dbReference>
<dbReference type="InParanoid" id="A0A1B1YVZ0"/>
<evidence type="ECO:0000256" key="4">
    <source>
        <dbReference type="ARBA" id="ARBA00061227"/>
    </source>
</evidence>
<evidence type="ECO:0000259" key="7">
    <source>
        <dbReference type="Pfam" id="PF11794"/>
    </source>
</evidence>
<feature type="binding site" evidence="5">
    <location>
        <begin position="147"/>
        <end position="149"/>
    </location>
    <ligand>
        <name>FAD</name>
        <dbReference type="ChEBI" id="CHEBI:57692"/>
    </ligand>
</feature>
<dbReference type="InterPro" id="IPR004925">
    <property type="entry name" value="HpaB/PvcC/4-BUDH"/>
</dbReference>
<evidence type="ECO:0000313" key="9">
    <source>
        <dbReference type="Proteomes" id="UP000092952"/>
    </source>
</evidence>
<feature type="binding site" evidence="5">
    <location>
        <position position="188"/>
    </location>
    <ligand>
        <name>FAD</name>
        <dbReference type="ChEBI" id="CHEBI:57692"/>
    </ligand>
</feature>
<dbReference type="Pfam" id="PF11794">
    <property type="entry name" value="HpaB_N"/>
    <property type="match status" value="1"/>
</dbReference>
<evidence type="ECO:0000256" key="1">
    <source>
        <dbReference type="ARBA" id="ARBA00022630"/>
    </source>
</evidence>
<dbReference type="InterPro" id="IPR009100">
    <property type="entry name" value="AcylCoA_DH/oxidase_NM_dom_sf"/>
</dbReference>
<dbReference type="InterPro" id="IPR036250">
    <property type="entry name" value="AcylCo_DH-like_C"/>
</dbReference>